<proteinExistence type="predicted"/>
<dbReference type="SUPFAM" id="SSF52096">
    <property type="entry name" value="ClpP/crotonase"/>
    <property type="match status" value="1"/>
</dbReference>
<dbReference type="InterPro" id="IPR002825">
    <property type="entry name" value="Pept_S49_ser-pept_pro"/>
</dbReference>
<dbReference type="NCBIfam" id="NF047768">
    <property type="entry name" value="Clp_like_SDH"/>
    <property type="match status" value="1"/>
</dbReference>
<dbReference type="EMBL" id="CP048877">
    <property type="protein sequence ID" value="QIJ72154.1"/>
    <property type="molecule type" value="Genomic_DNA"/>
</dbReference>
<dbReference type="Pfam" id="PF01972">
    <property type="entry name" value="SDH_protease"/>
    <property type="match status" value="1"/>
</dbReference>
<dbReference type="AlphaFoldDB" id="A0A6G7PWU1"/>
<dbReference type="Proteomes" id="UP000502179">
    <property type="component" value="Chromosome"/>
</dbReference>
<dbReference type="PANTHER" id="PTHR35984">
    <property type="entry name" value="PERIPLASMIC SERINE PROTEASE"/>
    <property type="match status" value="1"/>
</dbReference>
<name>A0A6G7PWU1_9BACT</name>
<dbReference type="Gene3D" id="3.90.226.10">
    <property type="entry name" value="2-enoyl-CoA Hydratase, Chain A, domain 1"/>
    <property type="match status" value="1"/>
</dbReference>
<evidence type="ECO:0000313" key="2">
    <source>
        <dbReference type="Proteomes" id="UP000502179"/>
    </source>
</evidence>
<organism evidence="1 2">
    <name type="scientific">Thermosulfuriphilus ammonigenes</name>
    <dbReference type="NCBI Taxonomy" id="1936021"/>
    <lineage>
        <taxon>Bacteria</taxon>
        <taxon>Pseudomonadati</taxon>
        <taxon>Thermodesulfobacteriota</taxon>
        <taxon>Thermodesulfobacteria</taxon>
        <taxon>Thermodesulfobacteriales</taxon>
        <taxon>Thermodesulfobacteriaceae</taxon>
        <taxon>Thermosulfuriphilus</taxon>
    </lineage>
</organism>
<dbReference type="RefSeq" id="WP_166032372.1">
    <property type="nucleotide sequence ID" value="NZ_CP048877.1"/>
</dbReference>
<dbReference type="PANTHER" id="PTHR35984:SF1">
    <property type="entry name" value="PERIPLASMIC SERINE PROTEASE"/>
    <property type="match status" value="1"/>
</dbReference>
<dbReference type="KEGG" id="tav:G4V39_07680"/>
<sequence>MFRESERGGLSHGFYTLFGLIKILFWGFFIWFAIWPFIQQQALEKERLQVMRQMEESRGSRVITLIHRQESLSILGIPVYHYIDIDDSEAILRAIRLTPDEMPIDLILHTPGGLVLAAEQIAKALKEHRGKVTVFVPHYAMSGGTLIALAADEIVMDKNAVLGPVDPQFVSGQTEVAAASILRVLREKPKDKISDETLMMADQAEKALRQVRNFVFELLRDKMPPEEAQRLADILSQGTWTHDYPIFVDRARNLGLAVQTDMPPVVYKLMSLYPQAQGTKPSVGFIPLPYKEKGASGRM</sequence>
<gene>
    <name evidence="1" type="ORF">G4V39_07680</name>
</gene>
<evidence type="ECO:0000313" key="1">
    <source>
        <dbReference type="EMBL" id="QIJ72154.1"/>
    </source>
</evidence>
<reference evidence="1 2" key="1">
    <citation type="submission" date="2020-02" db="EMBL/GenBank/DDBJ databases">
        <title>Genome analysis of Thermosulfuriphilus ammonigenes ST65T, an anaerobic thermophilic chemolithoautotrophic bacterium isolated from a deep-sea hydrothermal vent.</title>
        <authorList>
            <person name="Slobodkina G."/>
            <person name="Allioux M."/>
            <person name="Merkel A."/>
            <person name="Alain K."/>
            <person name="Jebbar M."/>
            <person name="Slobodkin A."/>
        </authorList>
    </citation>
    <scope>NUCLEOTIDE SEQUENCE [LARGE SCALE GENOMIC DNA]</scope>
    <source>
        <strain evidence="1 2">ST65</strain>
    </source>
</reference>
<accession>A0A6G7PWU1</accession>
<protein>
    <submittedName>
        <fullName evidence="1">Uncharacterized protein</fullName>
    </submittedName>
</protein>
<dbReference type="InterPro" id="IPR029045">
    <property type="entry name" value="ClpP/crotonase-like_dom_sf"/>
</dbReference>
<keyword evidence="2" id="KW-1185">Reference proteome</keyword>
<dbReference type="GO" id="GO:0016020">
    <property type="term" value="C:membrane"/>
    <property type="evidence" value="ECO:0007669"/>
    <property type="project" value="InterPro"/>
</dbReference>